<evidence type="ECO:0000256" key="7">
    <source>
        <dbReference type="RuleBase" id="RU363032"/>
    </source>
</evidence>
<keyword evidence="10" id="KW-1185">Reference proteome</keyword>
<feature type="domain" description="ABC transmembrane type-1" evidence="8">
    <location>
        <begin position="74"/>
        <end position="276"/>
    </location>
</feature>
<dbReference type="RefSeq" id="WP_213111060.1">
    <property type="nucleotide sequence ID" value="NZ_JAGYPJ010000001.1"/>
</dbReference>
<comment type="caution">
    <text evidence="9">The sequence shown here is derived from an EMBL/GenBank/DDBJ whole genome shotgun (WGS) entry which is preliminary data.</text>
</comment>
<dbReference type="PANTHER" id="PTHR43227:SF3">
    <property type="entry name" value="BINDING-PROTEIN-DEPENDENT TRANSPORT SYSTEMS INNER MEMBRANE COMPONENT"/>
    <property type="match status" value="1"/>
</dbReference>
<keyword evidence="2 7" id="KW-0813">Transport</keyword>
<dbReference type="EMBL" id="JAGYPJ010000001">
    <property type="protein sequence ID" value="MBS4200486.1"/>
    <property type="molecule type" value="Genomic_DNA"/>
</dbReference>
<dbReference type="InterPro" id="IPR000515">
    <property type="entry name" value="MetI-like"/>
</dbReference>
<dbReference type="Proteomes" id="UP000682713">
    <property type="component" value="Unassembled WGS sequence"/>
</dbReference>
<sequence>MKLSMKTRHIIEGYSFVGPWIIGFFLFMAVPLGRSFYYSLNQLKPTKQGLQATFVGMKNYRDAFTTDVKFFPLLLETMKDMLTQVPLILIFAMFCAILLNRKAFGRTFFRGIFFLPVIIASGAALRKLMEQGAASLPIFYQFDLYRQLNAFIPEEVLDPLLQYADALTLVMWDSGVQILIFLAGLQTISPSLYEAAKIDGATEWEVFWKITFPMLIPMIFVNTLYSIVNSFTKPDNGVMSHLLNVVFVSNNYSYGSAIGWLYFIFIFIVLGLVFLIFRRGLTN</sequence>
<feature type="transmembrane region" description="Helical" evidence="7">
    <location>
        <begin position="166"/>
        <end position="185"/>
    </location>
</feature>
<evidence type="ECO:0000256" key="5">
    <source>
        <dbReference type="ARBA" id="ARBA00022989"/>
    </source>
</evidence>
<evidence type="ECO:0000256" key="6">
    <source>
        <dbReference type="ARBA" id="ARBA00023136"/>
    </source>
</evidence>
<gene>
    <name evidence="9" type="ORF">KHA93_12680</name>
</gene>
<dbReference type="SUPFAM" id="SSF161098">
    <property type="entry name" value="MetI-like"/>
    <property type="match status" value="1"/>
</dbReference>
<accession>A0A942TLL0</accession>
<dbReference type="CDD" id="cd06261">
    <property type="entry name" value="TM_PBP2"/>
    <property type="match status" value="1"/>
</dbReference>
<feature type="transmembrane region" description="Helical" evidence="7">
    <location>
        <begin position="81"/>
        <end position="100"/>
    </location>
</feature>
<keyword evidence="4 7" id="KW-0812">Transmembrane</keyword>
<keyword evidence="6 7" id="KW-0472">Membrane</keyword>
<feature type="transmembrane region" description="Helical" evidence="7">
    <location>
        <begin position="12"/>
        <end position="33"/>
    </location>
</feature>
<dbReference type="Gene3D" id="1.10.3720.10">
    <property type="entry name" value="MetI-like"/>
    <property type="match status" value="1"/>
</dbReference>
<reference evidence="9 10" key="1">
    <citation type="submission" date="2021-05" db="EMBL/GenBank/DDBJ databases">
        <title>Novel Bacillus species.</title>
        <authorList>
            <person name="Liu G."/>
        </authorList>
    </citation>
    <scope>NUCLEOTIDE SEQUENCE [LARGE SCALE GENOMIC DNA]</scope>
    <source>
        <strain evidence="9 10">FJAT-49732</strain>
    </source>
</reference>
<dbReference type="PROSITE" id="PS50928">
    <property type="entry name" value="ABC_TM1"/>
    <property type="match status" value="1"/>
</dbReference>
<dbReference type="PANTHER" id="PTHR43227">
    <property type="entry name" value="BLL4140 PROTEIN"/>
    <property type="match status" value="1"/>
</dbReference>
<keyword evidence="3" id="KW-1003">Cell membrane</keyword>
<organism evidence="9 10">
    <name type="scientific">Lederbergia citrisecunda</name>
    <dbReference type="NCBI Taxonomy" id="2833583"/>
    <lineage>
        <taxon>Bacteria</taxon>
        <taxon>Bacillati</taxon>
        <taxon>Bacillota</taxon>
        <taxon>Bacilli</taxon>
        <taxon>Bacillales</taxon>
        <taxon>Bacillaceae</taxon>
        <taxon>Lederbergia</taxon>
    </lineage>
</organism>
<evidence type="ECO:0000256" key="4">
    <source>
        <dbReference type="ARBA" id="ARBA00022692"/>
    </source>
</evidence>
<feature type="transmembrane region" description="Helical" evidence="7">
    <location>
        <begin position="257"/>
        <end position="277"/>
    </location>
</feature>
<dbReference type="InterPro" id="IPR050809">
    <property type="entry name" value="UgpAE/MalFG_permease"/>
</dbReference>
<dbReference type="GO" id="GO:0055085">
    <property type="term" value="P:transmembrane transport"/>
    <property type="evidence" value="ECO:0007669"/>
    <property type="project" value="InterPro"/>
</dbReference>
<evidence type="ECO:0000259" key="8">
    <source>
        <dbReference type="PROSITE" id="PS50928"/>
    </source>
</evidence>
<evidence type="ECO:0000256" key="2">
    <source>
        <dbReference type="ARBA" id="ARBA00022448"/>
    </source>
</evidence>
<name>A0A942TLL0_9BACI</name>
<dbReference type="AlphaFoldDB" id="A0A942TLL0"/>
<proteinExistence type="inferred from homology"/>
<evidence type="ECO:0000313" key="9">
    <source>
        <dbReference type="EMBL" id="MBS4200486.1"/>
    </source>
</evidence>
<protein>
    <submittedName>
        <fullName evidence="9">Sugar ABC transporter permease</fullName>
    </submittedName>
</protein>
<dbReference type="InterPro" id="IPR035906">
    <property type="entry name" value="MetI-like_sf"/>
</dbReference>
<evidence type="ECO:0000313" key="10">
    <source>
        <dbReference type="Proteomes" id="UP000682713"/>
    </source>
</evidence>
<feature type="transmembrane region" description="Helical" evidence="7">
    <location>
        <begin position="107"/>
        <end position="125"/>
    </location>
</feature>
<dbReference type="Pfam" id="PF00528">
    <property type="entry name" value="BPD_transp_1"/>
    <property type="match status" value="1"/>
</dbReference>
<dbReference type="GO" id="GO:0005886">
    <property type="term" value="C:plasma membrane"/>
    <property type="evidence" value="ECO:0007669"/>
    <property type="project" value="UniProtKB-SubCell"/>
</dbReference>
<evidence type="ECO:0000256" key="1">
    <source>
        <dbReference type="ARBA" id="ARBA00004651"/>
    </source>
</evidence>
<evidence type="ECO:0000256" key="3">
    <source>
        <dbReference type="ARBA" id="ARBA00022475"/>
    </source>
</evidence>
<feature type="transmembrane region" description="Helical" evidence="7">
    <location>
        <begin position="206"/>
        <end position="228"/>
    </location>
</feature>
<keyword evidence="5 7" id="KW-1133">Transmembrane helix</keyword>
<comment type="subcellular location">
    <subcellularLocation>
        <location evidence="1 7">Cell membrane</location>
        <topology evidence="1 7">Multi-pass membrane protein</topology>
    </subcellularLocation>
</comment>
<comment type="similarity">
    <text evidence="7">Belongs to the binding-protein-dependent transport system permease family.</text>
</comment>